<reference evidence="1 2" key="1">
    <citation type="submission" date="2020-07" db="EMBL/GenBank/DDBJ databases">
        <title>Genomic diversity of species in the Neisseriaceae family.</title>
        <authorList>
            <person name="Vincent A.T."/>
            <person name="Bernet E."/>
            <person name="Veyrier F.J."/>
        </authorList>
    </citation>
    <scope>NUCLEOTIDE SEQUENCE [LARGE SCALE GENOMIC DNA]</scope>
    <source>
        <strain evidence="1 2">DSM 22244</strain>
    </source>
</reference>
<dbReference type="Gene3D" id="1.10.720.30">
    <property type="entry name" value="SAP domain"/>
    <property type="match status" value="1"/>
</dbReference>
<proteinExistence type="predicted"/>
<dbReference type="AlphaFoldDB" id="A0A7D7N4E5"/>
<protein>
    <submittedName>
        <fullName evidence="1">Uncharacterized protein</fullName>
    </submittedName>
</protein>
<accession>A0A7D7N4E5</accession>
<dbReference type="EMBL" id="CP059567">
    <property type="protein sequence ID" value="QMT41245.1"/>
    <property type="molecule type" value="Genomic_DNA"/>
</dbReference>
<dbReference type="KEGG" id="nsg:H3L94_04245"/>
<dbReference type="Proteomes" id="UP000514752">
    <property type="component" value="Chromosome"/>
</dbReference>
<evidence type="ECO:0000313" key="1">
    <source>
        <dbReference type="EMBL" id="QMT41245.1"/>
    </source>
</evidence>
<organism evidence="1 2">
    <name type="scientific">Neisseria shayeganii</name>
    <dbReference type="NCBI Taxonomy" id="607712"/>
    <lineage>
        <taxon>Bacteria</taxon>
        <taxon>Pseudomonadati</taxon>
        <taxon>Pseudomonadota</taxon>
        <taxon>Betaproteobacteria</taxon>
        <taxon>Neisseriales</taxon>
        <taxon>Neisseriaceae</taxon>
        <taxon>Neisseria</taxon>
    </lineage>
</organism>
<gene>
    <name evidence="1" type="ORF">H3L94_04245</name>
</gene>
<name>A0A7D7N4E5_9NEIS</name>
<dbReference type="RefSeq" id="WP_182122791.1">
    <property type="nucleotide sequence ID" value="NZ_CP059567.1"/>
</dbReference>
<dbReference type="InterPro" id="IPR036361">
    <property type="entry name" value="SAP_dom_sf"/>
</dbReference>
<sequence>MIKVHKDGQYLIVHESTEQGHAKLGWNVVERDLPDEAEAMPLDPHKLGTADLKAELAARQIEVPEGAKKDDLVALLEAALAAEGGGHD</sequence>
<evidence type="ECO:0000313" key="2">
    <source>
        <dbReference type="Proteomes" id="UP000514752"/>
    </source>
</evidence>